<gene>
    <name evidence="2" type="ORF">CCALI_02269</name>
</gene>
<organism evidence="2 3">
    <name type="scientific">Chthonomonas calidirosea (strain DSM 23976 / ICMP 18418 / T49)</name>
    <dbReference type="NCBI Taxonomy" id="1303518"/>
    <lineage>
        <taxon>Bacteria</taxon>
        <taxon>Bacillati</taxon>
        <taxon>Armatimonadota</taxon>
        <taxon>Chthonomonadia</taxon>
        <taxon>Chthonomonadales</taxon>
        <taxon>Chthonomonadaceae</taxon>
        <taxon>Chthonomonas</taxon>
    </lineage>
</organism>
<dbReference type="eggNOG" id="COG3597">
    <property type="taxonomic scope" value="Bacteria"/>
</dbReference>
<dbReference type="KEGG" id="ccz:CCALI_02269"/>
<name>S0EW95_CHTCT</name>
<evidence type="ECO:0008006" key="4">
    <source>
        <dbReference type="Google" id="ProtNLM"/>
    </source>
</evidence>
<feature type="compositionally biased region" description="Basic and acidic residues" evidence="1">
    <location>
        <begin position="321"/>
        <end position="336"/>
    </location>
</feature>
<dbReference type="RefSeq" id="WP_016483596.1">
    <property type="nucleotide sequence ID" value="NC_021487.1"/>
</dbReference>
<dbReference type="OrthoDB" id="9814531at2"/>
<evidence type="ECO:0000256" key="1">
    <source>
        <dbReference type="SAM" id="MobiDB-lite"/>
    </source>
</evidence>
<dbReference type="InParanoid" id="S0EW95"/>
<accession>S0EW95</accession>
<proteinExistence type="predicted"/>
<dbReference type="HOGENOM" id="CLU_059930_0_0_0"/>
<sequence length="336" mass="36265">MECAGVKLPGPKSFWEIVKSVSAAEIAREAQRPIHLGIVGPAESREPIIRALHCLPSDDSMPSPTASRVVPGATSLSVYNSFAEEDGFPHAPDYHDVIIALTDSREGAPEGAPIYSVSELGGWANTLARILEDKPDLALALARSFPSFRPLVARKIIQQTALVNAEFAMLSGLVEQVPLLGAIGIPGAAFSDIVVLTKNQVMMTMRLAAIYGLEVDFQSRLAELAPLLGNAFGWRAIARELVGLVPVFGFVSRAAIAYAGTITAGRAMQFYYETGRRMSAAQIRQLYREAFTAAKQKLRGLTPQKARKALPSPSEPLPIETIERAETPETVEESAR</sequence>
<protein>
    <recommendedName>
        <fullName evidence="4">DUF697 domain-containing protein</fullName>
    </recommendedName>
</protein>
<dbReference type="EMBL" id="HF951689">
    <property type="protein sequence ID" value="CCW36076.1"/>
    <property type="molecule type" value="Genomic_DNA"/>
</dbReference>
<evidence type="ECO:0000313" key="3">
    <source>
        <dbReference type="Proteomes" id="UP000014227"/>
    </source>
</evidence>
<dbReference type="PATRIC" id="fig|1303518.3.peg.2358"/>
<dbReference type="AlphaFoldDB" id="S0EW95"/>
<evidence type="ECO:0000313" key="2">
    <source>
        <dbReference type="EMBL" id="CCW36076.1"/>
    </source>
</evidence>
<dbReference type="Proteomes" id="UP000014227">
    <property type="component" value="Chromosome I"/>
</dbReference>
<feature type="region of interest" description="Disordered" evidence="1">
    <location>
        <begin position="302"/>
        <end position="336"/>
    </location>
</feature>
<reference evidence="3" key="1">
    <citation type="submission" date="2013-03" db="EMBL/GenBank/DDBJ databases">
        <title>Genome sequence of Chthonomonas calidirosea, the first sequenced genome from the Armatimonadetes phylum (formally candidate division OP10).</title>
        <authorList>
            <person name="Lee K.C.Y."/>
            <person name="Morgan X.C."/>
            <person name="Dunfield P.F."/>
            <person name="Tamas I."/>
            <person name="Houghton K.M."/>
            <person name="Vyssotski M."/>
            <person name="Ryan J.L.J."/>
            <person name="Lagutin K."/>
            <person name="McDonald I.R."/>
            <person name="Stott M.B."/>
        </authorList>
    </citation>
    <scope>NUCLEOTIDE SEQUENCE [LARGE SCALE GENOMIC DNA]</scope>
    <source>
        <strain evidence="3">DSM 23976 / ICMP 18418 / T49</strain>
    </source>
</reference>
<dbReference type="STRING" id="454171.CP488_01826"/>
<keyword evidence="3" id="KW-1185">Reference proteome</keyword>